<feature type="non-terminal residue" evidence="10">
    <location>
        <position position="123"/>
    </location>
</feature>
<dbReference type="Pfam" id="PF01699">
    <property type="entry name" value="Na_Ca_ex"/>
    <property type="match status" value="1"/>
</dbReference>
<comment type="subcellular location">
    <subcellularLocation>
        <location evidence="1">Membrane</location>
        <topology evidence="1">Multi-pass membrane protein</topology>
    </subcellularLocation>
</comment>
<name>A0A1Y3BS90_EURMA</name>
<evidence type="ECO:0000256" key="3">
    <source>
        <dbReference type="ARBA" id="ARBA00022449"/>
    </source>
</evidence>
<keyword evidence="2" id="KW-0813">Transport</keyword>
<dbReference type="GO" id="GO:0016020">
    <property type="term" value="C:membrane"/>
    <property type="evidence" value="ECO:0007669"/>
    <property type="project" value="UniProtKB-SubCell"/>
</dbReference>
<feature type="transmembrane region" description="Helical" evidence="8">
    <location>
        <begin position="12"/>
        <end position="32"/>
    </location>
</feature>
<evidence type="ECO:0000313" key="11">
    <source>
        <dbReference type="Proteomes" id="UP000194236"/>
    </source>
</evidence>
<evidence type="ECO:0000256" key="7">
    <source>
        <dbReference type="ARBA" id="ARBA00023136"/>
    </source>
</evidence>
<evidence type="ECO:0000256" key="6">
    <source>
        <dbReference type="ARBA" id="ARBA00022989"/>
    </source>
</evidence>
<feature type="domain" description="Sodium/calcium exchanger membrane region" evidence="9">
    <location>
        <begin position="20"/>
        <end position="119"/>
    </location>
</feature>
<comment type="caution">
    <text evidence="10">The sequence shown here is derived from an EMBL/GenBank/DDBJ whole genome shotgun (WGS) entry which is preliminary data.</text>
</comment>
<evidence type="ECO:0000256" key="2">
    <source>
        <dbReference type="ARBA" id="ARBA00022448"/>
    </source>
</evidence>
<dbReference type="GO" id="GO:0006874">
    <property type="term" value="P:intracellular calcium ion homeostasis"/>
    <property type="evidence" value="ECO:0007669"/>
    <property type="project" value="TreeGrafter"/>
</dbReference>
<sequence>MAYCHFNDSRLISFMILFGMLFILFVTIGLVADNFLCPSLLTISKTLRLPDNIAGVTLLAFGNGAPDIFASIEGISHSKPNLIFSSLFGAGTFVTTIVIGSILLSGDFTINKRPFVRDIIFYI</sequence>
<evidence type="ECO:0000313" key="10">
    <source>
        <dbReference type="EMBL" id="OTF83642.1"/>
    </source>
</evidence>
<feature type="transmembrane region" description="Helical" evidence="8">
    <location>
        <begin position="82"/>
        <end position="104"/>
    </location>
</feature>
<dbReference type="OrthoDB" id="407410at2759"/>
<keyword evidence="6 8" id="KW-1133">Transmembrane helix</keyword>
<feature type="transmembrane region" description="Helical" evidence="8">
    <location>
        <begin position="52"/>
        <end position="70"/>
    </location>
</feature>
<dbReference type="PANTHER" id="PTHR12266:SF0">
    <property type="entry name" value="MITOCHONDRIAL SODIUM_CALCIUM EXCHANGER PROTEIN"/>
    <property type="match status" value="1"/>
</dbReference>
<evidence type="ECO:0000259" key="9">
    <source>
        <dbReference type="Pfam" id="PF01699"/>
    </source>
</evidence>
<evidence type="ECO:0000256" key="5">
    <source>
        <dbReference type="ARBA" id="ARBA00022692"/>
    </source>
</evidence>
<keyword evidence="3" id="KW-0050">Antiport</keyword>
<evidence type="ECO:0000256" key="4">
    <source>
        <dbReference type="ARBA" id="ARBA00022568"/>
    </source>
</evidence>
<dbReference type="Proteomes" id="UP000194236">
    <property type="component" value="Unassembled WGS sequence"/>
</dbReference>
<dbReference type="InterPro" id="IPR004837">
    <property type="entry name" value="NaCa_Exmemb"/>
</dbReference>
<keyword evidence="4" id="KW-0406">Ion transport</keyword>
<dbReference type="PANTHER" id="PTHR12266">
    <property type="entry name" value="NA+/CA2+ K+ INDEPENDENT EXCHANGER"/>
    <property type="match status" value="1"/>
</dbReference>
<proteinExistence type="predicted"/>
<keyword evidence="7 8" id="KW-0472">Membrane</keyword>
<evidence type="ECO:0000256" key="8">
    <source>
        <dbReference type="SAM" id="Phobius"/>
    </source>
</evidence>
<dbReference type="InterPro" id="IPR044880">
    <property type="entry name" value="NCX_ion-bd_dom_sf"/>
</dbReference>
<dbReference type="Gene3D" id="1.20.1420.30">
    <property type="entry name" value="NCX, central ion-binding region"/>
    <property type="match status" value="1"/>
</dbReference>
<accession>A0A1Y3BS90</accession>
<reference evidence="10 11" key="1">
    <citation type="submission" date="2017-03" db="EMBL/GenBank/DDBJ databases">
        <title>Genome Survey of Euroglyphus maynei.</title>
        <authorList>
            <person name="Arlian L.G."/>
            <person name="Morgan M.S."/>
            <person name="Rider S.D."/>
        </authorList>
    </citation>
    <scope>NUCLEOTIDE SEQUENCE [LARGE SCALE GENOMIC DNA]</scope>
    <source>
        <strain evidence="10">Arlian Lab</strain>
        <tissue evidence="10">Whole body</tissue>
    </source>
</reference>
<dbReference type="GO" id="GO:0005432">
    <property type="term" value="F:calcium:sodium antiporter activity"/>
    <property type="evidence" value="ECO:0007669"/>
    <property type="project" value="TreeGrafter"/>
</dbReference>
<evidence type="ECO:0000256" key="1">
    <source>
        <dbReference type="ARBA" id="ARBA00004141"/>
    </source>
</evidence>
<organism evidence="10 11">
    <name type="scientific">Euroglyphus maynei</name>
    <name type="common">Mayne's house dust mite</name>
    <dbReference type="NCBI Taxonomy" id="6958"/>
    <lineage>
        <taxon>Eukaryota</taxon>
        <taxon>Metazoa</taxon>
        <taxon>Ecdysozoa</taxon>
        <taxon>Arthropoda</taxon>
        <taxon>Chelicerata</taxon>
        <taxon>Arachnida</taxon>
        <taxon>Acari</taxon>
        <taxon>Acariformes</taxon>
        <taxon>Sarcoptiformes</taxon>
        <taxon>Astigmata</taxon>
        <taxon>Psoroptidia</taxon>
        <taxon>Analgoidea</taxon>
        <taxon>Pyroglyphidae</taxon>
        <taxon>Pyroglyphinae</taxon>
        <taxon>Euroglyphus</taxon>
    </lineage>
</organism>
<gene>
    <name evidence="10" type="ORF">BLA29_004288</name>
</gene>
<keyword evidence="11" id="KW-1185">Reference proteome</keyword>
<keyword evidence="4" id="KW-0109">Calcium transport</keyword>
<keyword evidence="4" id="KW-0106">Calcium</keyword>
<dbReference type="InterPro" id="IPR051359">
    <property type="entry name" value="CaCA_antiporter"/>
</dbReference>
<protein>
    <submittedName>
        <fullName evidence="10">Sodium/potassium/calcium exchanger 6-like protein</fullName>
    </submittedName>
</protein>
<keyword evidence="5 8" id="KW-0812">Transmembrane</keyword>
<dbReference type="AlphaFoldDB" id="A0A1Y3BS90"/>
<dbReference type="EMBL" id="MUJZ01002747">
    <property type="protein sequence ID" value="OTF83642.1"/>
    <property type="molecule type" value="Genomic_DNA"/>
</dbReference>